<dbReference type="Pfam" id="PF04548">
    <property type="entry name" value="AIG1"/>
    <property type="match status" value="1"/>
</dbReference>
<evidence type="ECO:0000256" key="4">
    <source>
        <dbReference type="SAM" id="MobiDB-lite"/>
    </source>
</evidence>
<dbReference type="PANTHER" id="PTHR10903:SF184">
    <property type="entry name" value="GTP-BINDING PROTEIN A"/>
    <property type="match status" value="1"/>
</dbReference>
<dbReference type="InterPro" id="IPR003587">
    <property type="entry name" value="Hint_dom_N"/>
</dbReference>
<dbReference type="Gene3D" id="2.170.16.10">
    <property type="entry name" value="Hedgehog/Intein (Hint) domain"/>
    <property type="match status" value="1"/>
</dbReference>
<evidence type="ECO:0000313" key="7">
    <source>
        <dbReference type="Proteomes" id="UP000271974"/>
    </source>
</evidence>
<evidence type="ECO:0000256" key="2">
    <source>
        <dbReference type="ARBA" id="ARBA00022741"/>
    </source>
</evidence>
<keyword evidence="2" id="KW-0547">Nucleotide-binding</keyword>
<dbReference type="PROSITE" id="PS50817">
    <property type="entry name" value="INTEIN_N_TER"/>
    <property type="match status" value="1"/>
</dbReference>
<reference evidence="6 7" key="1">
    <citation type="submission" date="2019-01" db="EMBL/GenBank/DDBJ databases">
        <title>A draft genome assembly of the solar-powered sea slug Elysia chlorotica.</title>
        <authorList>
            <person name="Cai H."/>
            <person name="Li Q."/>
            <person name="Fang X."/>
            <person name="Li J."/>
            <person name="Curtis N.E."/>
            <person name="Altenburger A."/>
            <person name="Shibata T."/>
            <person name="Feng M."/>
            <person name="Maeda T."/>
            <person name="Schwartz J.A."/>
            <person name="Shigenobu S."/>
            <person name="Lundholm N."/>
            <person name="Nishiyama T."/>
            <person name="Yang H."/>
            <person name="Hasebe M."/>
            <person name="Li S."/>
            <person name="Pierce S.K."/>
            <person name="Wang J."/>
        </authorList>
    </citation>
    <scope>NUCLEOTIDE SEQUENCE [LARGE SCALE GENOMIC DNA]</scope>
    <source>
        <strain evidence="6">EC2010</strain>
        <tissue evidence="6">Whole organism of an adult</tissue>
    </source>
</reference>
<dbReference type="Pfam" id="PF01079">
    <property type="entry name" value="Hint"/>
    <property type="match status" value="1"/>
</dbReference>
<dbReference type="InterPro" id="IPR001767">
    <property type="entry name" value="Hedgehog_Hint"/>
</dbReference>
<feature type="domain" description="AIG1-type G" evidence="5">
    <location>
        <begin position="478"/>
        <end position="692"/>
    </location>
</feature>
<gene>
    <name evidence="6" type="ORF">EGW08_018446</name>
</gene>
<proteinExistence type="inferred from homology"/>
<dbReference type="Gene3D" id="3.40.50.300">
    <property type="entry name" value="P-loop containing nucleotide triphosphate hydrolases"/>
    <property type="match status" value="1"/>
</dbReference>
<name>A0A433SWV3_ELYCH</name>
<evidence type="ECO:0000256" key="1">
    <source>
        <dbReference type="ARBA" id="ARBA00008535"/>
    </source>
</evidence>
<feature type="region of interest" description="Disordered" evidence="4">
    <location>
        <begin position="110"/>
        <end position="141"/>
    </location>
</feature>
<dbReference type="InterPro" id="IPR006141">
    <property type="entry name" value="Intein_N"/>
</dbReference>
<protein>
    <recommendedName>
        <fullName evidence="5">AIG1-type G domain-containing protein</fullName>
    </recommendedName>
</protein>
<dbReference type="GO" id="GO:0005525">
    <property type="term" value="F:GTP binding"/>
    <property type="evidence" value="ECO:0007669"/>
    <property type="project" value="UniProtKB-KW"/>
</dbReference>
<dbReference type="EMBL" id="RQTK01000899">
    <property type="protein sequence ID" value="RUS73787.1"/>
    <property type="molecule type" value="Genomic_DNA"/>
</dbReference>
<dbReference type="SUPFAM" id="SSF51294">
    <property type="entry name" value="Hedgehog/intein (Hint) domain"/>
    <property type="match status" value="1"/>
</dbReference>
<feature type="compositionally biased region" description="Basic and acidic residues" evidence="4">
    <location>
        <begin position="781"/>
        <end position="797"/>
    </location>
</feature>
<feature type="compositionally biased region" description="Low complexity" evidence="4">
    <location>
        <begin position="307"/>
        <end position="327"/>
    </location>
</feature>
<dbReference type="InterPro" id="IPR045058">
    <property type="entry name" value="GIMA/IAN/Toc"/>
</dbReference>
<keyword evidence="3" id="KW-0342">GTP-binding</keyword>
<organism evidence="6 7">
    <name type="scientific">Elysia chlorotica</name>
    <name type="common">Eastern emerald elysia</name>
    <name type="synonym">Sea slug</name>
    <dbReference type="NCBI Taxonomy" id="188477"/>
    <lineage>
        <taxon>Eukaryota</taxon>
        <taxon>Metazoa</taxon>
        <taxon>Spiralia</taxon>
        <taxon>Lophotrochozoa</taxon>
        <taxon>Mollusca</taxon>
        <taxon>Gastropoda</taxon>
        <taxon>Heterobranchia</taxon>
        <taxon>Euthyneura</taxon>
        <taxon>Panpulmonata</taxon>
        <taxon>Sacoglossa</taxon>
        <taxon>Placobranchoidea</taxon>
        <taxon>Plakobranchidae</taxon>
        <taxon>Elysia</taxon>
    </lineage>
</organism>
<dbReference type="PROSITE" id="PS51720">
    <property type="entry name" value="G_AIG1"/>
    <property type="match status" value="1"/>
</dbReference>
<dbReference type="Proteomes" id="UP000271974">
    <property type="component" value="Unassembled WGS sequence"/>
</dbReference>
<dbReference type="GO" id="GO:0016539">
    <property type="term" value="P:intein-mediated protein splicing"/>
    <property type="evidence" value="ECO:0007669"/>
    <property type="project" value="InterPro"/>
</dbReference>
<feature type="region of interest" description="Disordered" evidence="4">
    <location>
        <begin position="781"/>
        <end position="840"/>
    </location>
</feature>
<dbReference type="OrthoDB" id="6056605at2759"/>
<feature type="compositionally biased region" description="Low complexity" evidence="4">
    <location>
        <begin position="798"/>
        <end position="811"/>
    </location>
</feature>
<dbReference type="CDD" id="cd00081">
    <property type="entry name" value="Hint"/>
    <property type="match status" value="1"/>
</dbReference>
<dbReference type="InterPro" id="IPR036844">
    <property type="entry name" value="Hint_dom_sf"/>
</dbReference>
<evidence type="ECO:0000256" key="3">
    <source>
        <dbReference type="ARBA" id="ARBA00023134"/>
    </source>
</evidence>
<evidence type="ECO:0000259" key="5">
    <source>
        <dbReference type="PROSITE" id="PS51720"/>
    </source>
</evidence>
<dbReference type="AlphaFoldDB" id="A0A433SWV3"/>
<dbReference type="PANTHER" id="PTHR10903">
    <property type="entry name" value="GTPASE, IMAP FAMILY MEMBER-RELATED"/>
    <property type="match status" value="1"/>
</dbReference>
<comment type="caution">
    <text evidence="6">The sequence shown here is derived from an EMBL/GenBank/DDBJ whole genome shotgun (WGS) entry which is preliminary data.</text>
</comment>
<dbReference type="FunFam" id="3.40.50.300:FF:000840">
    <property type="entry name" value="Immune-associated nucleotide-binding protein 9"/>
    <property type="match status" value="1"/>
</dbReference>
<keyword evidence="7" id="KW-1185">Reference proteome</keyword>
<accession>A0A433SWV3</accession>
<dbReference type="STRING" id="188477.A0A433SWV3"/>
<dbReference type="GO" id="GO:0016540">
    <property type="term" value="P:protein autoprocessing"/>
    <property type="evidence" value="ECO:0007669"/>
    <property type="project" value="InterPro"/>
</dbReference>
<feature type="region of interest" description="Disordered" evidence="4">
    <location>
        <begin position="300"/>
        <end position="329"/>
    </location>
</feature>
<sequence length="1081" mass="119159">METTIPYHEGLLLGRSVDMRLLRPGYMLLDESAVPQPVQVNQTAAQFSFVRSLRDACDVLSVPVEYALKVLLGQFKNDVVSSVLEGINQKNTFTLVFKVSFIQGKQYLPPEAVPKRGQKGETSAAETQDGEGQKTHEPSSESLIADAVTDLSLGELPTLPDHGTHWVRAVEVGNELIAILRVTGKDEDRRNKLHDILEDGLKMYRGQLHASKMPDVIKAAEKVDKKLGSKNYVDFKKEILYCSYQSLEKRPNTVSGMMQALDHFMDQCTGWASYNSHSGEFEGEVAHMTCNLGADVDEKGRFPSGNSKPQSSVSFKSSSGGVYSSPDSDGEGDSFIVIKTAGLKDFFNLRVTLQSFEGDDDIFPGTSLLSSLAQIQYPETTYNMFDRMFSLYHNCNKASEKMQEFLMSKRFASDQRVEEANRMLKSVQGSTIAVHDLIKGLDLVRLPSEQDVADLLSADPLDMVNLYIENIMSKLPHGSDLDLLIIGKTGHGKSATGNSILGLNRFEESPSEESVTQNTSVEWAEVDGRTIKVVDTPGVCDTKDDSDQSSIDVGIRSISEAIASTPMGFHALLLVIGFGTRMTMEERKAVGLLKCILGEDVIKNHTICVITFGDRFKQEVDPPGTTFDQWCRTRKGFLKDLFEECNYRCVLFNNKARDQRQRKGQLISLVNRIDQLGARGKRYTTSLFDFALEQRTRVLAEEKAPQASEEMMRDIQLVLEYLRGMVDNTDKHELREELGMLKGKVDSLSSRLTEVDGGQMGTLVDTVFSLAETIHAKMEEIADRPIPDGPDACKGDGENCSGAGNGSSSSGTLVDPATSSGSQTMVAPGAGNSGPQSLDDATFLKRNQEDLEKYYKEEMKAQSSKVVEKVTEKVSEKVKSEKQCFPGDAQVWLADGSRVNLQDIRVGDRILTFNARGNLVPDTVYMFGHREPEAKGCFVVLTTENRSLCVTADHFVYCVRDGQEVCVTAGEVTTDDLLRVCEVPTQSDSSRPSPLVLERVTNVGWEMKRGLFAPFTESGSLLVEGALVSCYVKVLGAGASHACLWPARQLYRVSPAALEVINGSRSENPVPKWAKAMLKLL</sequence>
<dbReference type="InterPro" id="IPR027417">
    <property type="entry name" value="P-loop_NTPase"/>
</dbReference>
<dbReference type="SMART" id="SM00306">
    <property type="entry name" value="HintN"/>
    <property type="match status" value="1"/>
</dbReference>
<evidence type="ECO:0000313" key="6">
    <source>
        <dbReference type="EMBL" id="RUS73787.1"/>
    </source>
</evidence>
<dbReference type="InterPro" id="IPR006703">
    <property type="entry name" value="G_AIG1"/>
</dbReference>
<dbReference type="SUPFAM" id="SSF52540">
    <property type="entry name" value="P-loop containing nucleoside triphosphate hydrolases"/>
    <property type="match status" value="1"/>
</dbReference>
<comment type="similarity">
    <text evidence="1">Belongs to the TRAFAC class TrmE-Era-EngA-EngB-Septin-like GTPase superfamily. AIG1/Toc34/Toc159-like paraseptin GTPase family. IAN subfamily.</text>
</comment>